<comment type="caution">
    <text evidence="6">The sequence shown here is derived from an EMBL/GenBank/DDBJ whole genome shotgun (WGS) entry which is preliminary data.</text>
</comment>
<name>A0AAV2YRB2_9STRA</name>
<dbReference type="Pfam" id="PF02872">
    <property type="entry name" value="5_nucleotid_C"/>
    <property type="match status" value="1"/>
</dbReference>
<comment type="similarity">
    <text evidence="1 3">Belongs to the 5'-nucleotidase family.</text>
</comment>
<dbReference type="InterPro" id="IPR008334">
    <property type="entry name" value="5'-Nucleotdase_C"/>
</dbReference>
<dbReference type="GO" id="GO:0016787">
    <property type="term" value="F:hydrolase activity"/>
    <property type="evidence" value="ECO:0007669"/>
    <property type="project" value="UniProtKB-KW"/>
</dbReference>
<keyword evidence="2 3" id="KW-0732">Signal</keyword>
<feature type="chain" id="PRO_5043089959" description="Secreted protein" evidence="3">
    <location>
        <begin position="19"/>
        <end position="524"/>
    </location>
</feature>
<protein>
    <recommendedName>
        <fullName evidence="8">Secreted protein</fullName>
    </recommendedName>
</protein>
<keyword evidence="7" id="KW-1185">Reference proteome</keyword>
<dbReference type="InterPro" id="IPR036907">
    <property type="entry name" value="5'-Nucleotdase_C_sf"/>
</dbReference>
<evidence type="ECO:0000256" key="2">
    <source>
        <dbReference type="ARBA" id="ARBA00022729"/>
    </source>
</evidence>
<evidence type="ECO:0000313" key="7">
    <source>
        <dbReference type="Proteomes" id="UP001146120"/>
    </source>
</evidence>
<dbReference type="AlphaFoldDB" id="A0AAV2YRB2"/>
<organism evidence="6 7">
    <name type="scientific">Lagenidium giganteum</name>
    <dbReference type="NCBI Taxonomy" id="4803"/>
    <lineage>
        <taxon>Eukaryota</taxon>
        <taxon>Sar</taxon>
        <taxon>Stramenopiles</taxon>
        <taxon>Oomycota</taxon>
        <taxon>Peronosporomycetes</taxon>
        <taxon>Pythiales</taxon>
        <taxon>Pythiaceae</taxon>
    </lineage>
</organism>
<dbReference type="InterPro" id="IPR029052">
    <property type="entry name" value="Metallo-depent_PP-like"/>
</dbReference>
<dbReference type="InterPro" id="IPR004843">
    <property type="entry name" value="Calcineurin-like_PHP"/>
</dbReference>
<evidence type="ECO:0000256" key="1">
    <source>
        <dbReference type="ARBA" id="ARBA00006654"/>
    </source>
</evidence>
<dbReference type="GO" id="GO:0000166">
    <property type="term" value="F:nucleotide binding"/>
    <property type="evidence" value="ECO:0007669"/>
    <property type="project" value="UniProtKB-KW"/>
</dbReference>
<dbReference type="PANTHER" id="PTHR11575:SF48">
    <property type="entry name" value="5'-NUCLEOTIDASE"/>
    <property type="match status" value="1"/>
</dbReference>
<dbReference type="Proteomes" id="UP001146120">
    <property type="component" value="Unassembled WGS sequence"/>
</dbReference>
<dbReference type="SUPFAM" id="SSF56300">
    <property type="entry name" value="Metallo-dependent phosphatases"/>
    <property type="match status" value="1"/>
</dbReference>
<proteinExistence type="inferred from homology"/>
<evidence type="ECO:0000259" key="4">
    <source>
        <dbReference type="Pfam" id="PF00149"/>
    </source>
</evidence>
<dbReference type="Gene3D" id="3.60.21.10">
    <property type="match status" value="1"/>
</dbReference>
<sequence length="524" mass="58078">MWRHLFAIALAVVAEAAGASNGRPRAPVIDILSYNDVYELTPDMVDGMELGGPSRVIPIVKAMRQRNPQHSLVLFAGDTMSPSLWSFHFKGLQMVAAHNALGVDFACLGNHEFDFDLEAFANVSRASKFTWLNANCYESATDTLLRGTQPRAVKQLGNLKVGLFGVMYDLDTPNKGVYWTDPVAAAMAQVQILREVERVDIVIALTHQLMVHDDRLAQRVPGIDIIYGGHEHNSILSAEAGTPYLKAAMNFRSVWRSQLQFYPAVADRNLPAVVRAKHELIPITHDLPSDPTFDAVIADFSHQLTNLQCRVIGSLCEPIDLRKPLVQTRDMPVAHVFADAAISFYDDVTPDVALINAGIIRSDREWPAVSITLGDLISWSPFGNKLVVFWTDGASLKKFIGRTMVDNCGDGHVRRNGVYMHPAGIKYAFVCTGTDVGELTAVEWSNHVTRRGVVEDDEKLQLMVTDYLFDNHFTLLPAVRIGEMIIDNTKAGRIDSALEKYIQKQPNATLCPTTEERSIVVVLE</sequence>
<dbReference type="EMBL" id="DAKRPA010000188">
    <property type="protein sequence ID" value="DAZ95828.1"/>
    <property type="molecule type" value="Genomic_DNA"/>
</dbReference>
<dbReference type="Pfam" id="PF00149">
    <property type="entry name" value="Metallophos"/>
    <property type="match status" value="1"/>
</dbReference>
<reference evidence="6" key="2">
    <citation type="journal article" date="2023" name="Microbiol Resour">
        <title>Decontamination and Annotation of the Draft Genome Sequence of the Oomycete Lagenidium giganteum ARSEF 373.</title>
        <authorList>
            <person name="Morgan W.R."/>
            <person name="Tartar A."/>
        </authorList>
    </citation>
    <scope>NUCLEOTIDE SEQUENCE</scope>
    <source>
        <strain evidence="6">ARSEF 373</strain>
    </source>
</reference>
<feature type="domain" description="5'-Nucleotidase C-terminal" evidence="5">
    <location>
        <begin position="327"/>
        <end position="471"/>
    </location>
</feature>
<dbReference type="Gene3D" id="3.90.780.10">
    <property type="entry name" value="5'-Nucleotidase, C-terminal domain"/>
    <property type="match status" value="1"/>
</dbReference>
<gene>
    <name evidence="6" type="ORF">N0F65_008547</name>
</gene>
<evidence type="ECO:0000259" key="5">
    <source>
        <dbReference type="Pfam" id="PF02872"/>
    </source>
</evidence>
<dbReference type="PANTHER" id="PTHR11575">
    <property type="entry name" value="5'-NUCLEOTIDASE-RELATED"/>
    <property type="match status" value="1"/>
</dbReference>
<dbReference type="GO" id="GO:0009166">
    <property type="term" value="P:nucleotide catabolic process"/>
    <property type="evidence" value="ECO:0007669"/>
    <property type="project" value="InterPro"/>
</dbReference>
<reference evidence="6" key="1">
    <citation type="submission" date="2022-11" db="EMBL/GenBank/DDBJ databases">
        <authorList>
            <person name="Morgan W.R."/>
            <person name="Tartar A."/>
        </authorList>
    </citation>
    <scope>NUCLEOTIDE SEQUENCE</scope>
    <source>
        <strain evidence="6">ARSEF 373</strain>
    </source>
</reference>
<feature type="signal peptide" evidence="3">
    <location>
        <begin position="1"/>
        <end position="18"/>
    </location>
</feature>
<keyword evidence="3" id="KW-0378">Hydrolase</keyword>
<accession>A0AAV2YRB2</accession>
<dbReference type="SUPFAM" id="SSF55816">
    <property type="entry name" value="5'-nucleotidase (syn. UDP-sugar hydrolase), C-terminal domain"/>
    <property type="match status" value="1"/>
</dbReference>
<feature type="domain" description="Calcineurin-like phosphoesterase" evidence="4">
    <location>
        <begin position="55"/>
        <end position="233"/>
    </location>
</feature>
<evidence type="ECO:0000313" key="6">
    <source>
        <dbReference type="EMBL" id="DAZ95828.1"/>
    </source>
</evidence>
<dbReference type="InterPro" id="IPR006179">
    <property type="entry name" value="5_nucleotidase/apyrase"/>
</dbReference>
<evidence type="ECO:0008006" key="8">
    <source>
        <dbReference type="Google" id="ProtNLM"/>
    </source>
</evidence>
<evidence type="ECO:0000256" key="3">
    <source>
        <dbReference type="RuleBase" id="RU362119"/>
    </source>
</evidence>
<dbReference type="PRINTS" id="PR01607">
    <property type="entry name" value="APYRASEFAMLY"/>
</dbReference>
<keyword evidence="3" id="KW-0547">Nucleotide-binding</keyword>